<reference evidence="2" key="1">
    <citation type="journal article" date="2013" name="Mol. Plant Microbe Interact.">
        <title>Global aspects of pacC regulation of pathogenicity genes in Colletotrichum gloeosporioides as revealed by transcriptome analysis.</title>
        <authorList>
            <person name="Alkan N."/>
            <person name="Meng X."/>
            <person name="Friedlander G."/>
            <person name="Reuveni E."/>
            <person name="Sukno S."/>
            <person name="Sherman A."/>
            <person name="Thon M."/>
            <person name="Fluhr R."/>
            <person name="Prusky D."/>
        </authorList>
    </citation>
    <scope>NUCLEOTIDE SEQUENCE [LARGE SCALE GENOMIC DNA]</scope>
    <source>
        <strain evidence="2">Cg-14</strain>
    </source>
</reference>
<organism evidence="1 2">
    <name type="scientific">Colletotrichum gloeosporioides (strain Cg-14)</name>
    <name type="common">Anthracnose fungus</name>
    <name type="synonym">Glomerella cingulata</name>
    <dbReference type="NCBI Taxonomy" id="1237896"/>
    <lineage>
        <taxon>Eukaryota</taxon>
        <taxon>Fungi</taxon>
        <taxon>Dikarya</taxon>
        <taxon>Ascomycota</taxon>
        <taxon>Pezizomycotina</taxon>
        <taxon>Sordariomycetes</taxon>
        <taxon>Hypocreomycetidae</taxon>
        <taxon>Glomerellales</taxon>
        <taxon>Glomerellaceae</taxon>
        <taxon>Colletotrichum</taxon>
        <taxon>Colletotrichum gloeosporioides species complex</taxon>
    </lineage>
</organism>
<dbReference type="OrthoDB" id="2157530at2759"/>
<proteinExistence type="predicted"/>
<evidence type="ECO:0000313" key="1">
    <source>
        <dbReference type="EMBL" id="EQB55232.1"/>
    </source>
</evidence>
<dbReference type="AlphaFoldDB" id="T0KIN1"/>
<dbReference type="EMBL" id="AMYD01000979">
    <property type="protein sequence ID" value="EQB55232.1"/>
    <property type="molecule type" value="Genomic_DNA"/>
</dbReference>
<evidence type="ECO:0000313" key="2">
    <source>
        <dbReference type="Proteomes" id="UP000015530"/>
    </source>
</evidence>
<protein>
    <recommendedName>
        <fullName evidence="3">Heterokaryon incompatibility domain-containing protein</fullName>
    </recommendedName>
</protein>
<name>T0KIN1_COLGC</name>
<dbReference type="Proteomes" id="UP000015530">
    <property type="component" value="Unassembled WGS sequence"/>
</dbReference>
<dbReference type="HOGENOM" id="CLU_2133309_0_0_1"/>
<gene>
    <name evidence="1" type="ORF">CGLO_04862</name>
</gene>
<accession>T0KIN1</accession>
<sequence>MASCLSCGSIDKNSNEVKNSGVLNQFICKPLPTPNSIRPLILEPGNFDDPVQCSLYLSSTLDLVDNDTISYTWADENDIMNHTETIFLEPCRFPGLSADFSKFTTEIFMYIAQ</sequence>
<comment type="caution">
    <text evidence="1">The sequence shown here is derived from an EMBL/GenBank/DDBJ whole genome shotgun (WGS) entry which is preliminary data.</text>
</comment>
<evidence type="ECO:0008006" key="3">
    <source>
        <dbReference type="Google" id="ProtNLM"/>
    </source>
</evidence>
<dbReference type="STRING" id="1237896.T0KIN1"/>